<accession>A0AAV2E9L7</accession>
<evidence type="ECO:0000313" key="5">
    <source>
        <dbReference type="Proteomes" id="UP001497516"/>
    </source>
</evidence>
<feature type="domain" description="Reverse transcriptase zinc-binding" evidence="1">
    <location>
        <begin position="38"/>
        <end position="124"/>
    </location>
</feature>
<name>A0AAV2E9L7_9ROSI</name>
<organism evidence="4 5">
    <name type="scientific">Linum trigynum</name>
    <dbReference type="NCBI Taxonomy" id="586398"/>
    <lineage>
        <taxon>Eukaryota</taxon>
        <taxon>Viridiplantae</taxon>
        <taxon>Streptophyta</taxon>
        <taxon>Embryophyta</taxon>
        <taxon>Tracheophyta</taxon>
        <taxon>Spermatophyta</taxon>
        <taxon>Magnoliopsida</taxon>
        <taxon>eudicotyledons</taxon>
        <taxon>Gunneridae</taxon>
        <taxon>Pentapetalae</taxon>
        <taxon>rosids</taxon>
        <taxon>fabids</taxon>
        <taxon>Malpighiales</taxon>
        <taxon>Linaceae</taxon>
        <taxon>Linum</taxon>
    </lineage>
</organism>
<dbReference type="EMBL" id="OZ034817">
    <property type="protein sequence ID" value="CAL1382600.1"/>
    <property type="molecule type" value="Genomic_DNA"/>
</dbReference>
<dbReference type="AlphaFoldDB" id="A0AAV2E9L7"/>
<dbReference type="EMBL" id="OZ034817">
    <property type="protein sequence ID" value="CAL1382599.1"/>
    <property type="molecule type" value="Genomic_DNA"/>
</dbReference>
<protein>
    <recommendedName>
        <fullName evidence="1">Reverse transcriptase zinc-binding domain-containing protein</fullName>
    </recommendedName>
</protein>
<gene>
    <name evidence="2" type="ORF">LTRI10_LOCUS23916</name>
    <name evidence="3" type="ORF">LTRI10_LOCUS23917</name>
    <name evidence="4" type="ORF">LTRI10_LOCUS23918</name>
</gene>
<reference evidence="4 5" key="1">
    <citation type="submission" date="2024-04" db="EMBL/GenBank/DDBJ databases">
        <authorList>
            <person name="Fracassetti M."/>
        </authorList>
    </citation>
    <scope>NUCLEOTIDE SEQUENCE [LARGE SCALE GENOMIC DNA]</scope>
</reference>
<dbReference type="EMBL" id="OZ034817">
    <property type="protein sequence ID" value="CAL1382601.1"/>
    <property type="molecule type" value="Genomic_DNA"/>
</dbReference>
<evidence type="ECO:0000313" key="4">
    <source>
        <dbReference type="EMBL" id="CAL1382601.1"/>
    </source>
</evidence>
<dbReference type="Pfam" id="PF13966">
    <property type="entry name" value="zf-RVT"/>
    <property type="match status" value="1"/>
</dbReference>
<sequence length="126" mass="14976">MRPLLVRSSLRIWCNNSCYTQSRKAPSRMWRLSSSGRFTMKTSYELTRREDDHHEHPIWKIAWQVEGIQRTRTFFELAMHQRLLTTVKRCRRHLALMDACQICGGGPEMILHIIRDCPYARAAWSE</sequence>
<keyword evidence="5" id="KW-1185">Reference proteome</keyword>
<proteinExistence type="predicted"/>
<evidence type="ECO:0000259" key="1">
    <source>
        <dbReference type="Pfam" id="PF13966"/>
    </source>
</evidence>
<evidence type="ECO:0000313" key="2">
    <source>
        <dbReference type="EMBL" id="CAL1382599.1"/>
    </source>
</evidence>
<dbReference type="InterPro" id="IPR026960">
    <property type="entry name" value="RVT-Znf"/>
</dbReference>
<dbReference type="Proteomes" id="UP001497516">
    <property type="component" value="Chromosome 4"/>
</dbReference>
<evidence type="ECO:0000313" key="3">
    <source>
        <dbReference type="EMBL" id="CAL1382600.1"/>
    </source>
</evidence>